<keyword evidence="2" id="KW-1185">Reference proteome</keyword>
<dbReference type="EMBL" id="LR134201">
    <property type="protein sequence ID" value="VEC02018.1"/>
    <property type="molecule type" value="Genomic_DNA"/>
</dbReference>
<accession>A0A3S4IRU8</accession>
<evidence type="ECO:0000313" key="1">
    <source>
        <dbReference type="EMBL" id="VEC02018.1"/>
    </source>
</evidence>
<gene>
    <name evidence="1" type="ORF">NCTC11466_04563</name>
</gene>
<dbReference type="AlphaFoldDB" id="A0A3S4IRU8"/>
<dbReference type="KEGG" id="clap:NCTC11466_04563"/>
<name>A0A3S4IRU8_9ENTR</name>
<sequence length="56" mass="6310">MAYNPNFKPVLLTAEQMEAIKRLQEQEREKSVLKVAPTISAITRGLVDKALKQLEA</sequence>
<reference evidence="1 2" key="1">
    <citation type="submission" date="2018-12" db="EMBL/GenBank/DDBJ databases">
        <authorList>
            <consortium name="Pathogen Informatics"/>
        </authorList>
    </citation>
    <scope>NUCLEOTIDE SEQUENCE [LARGE SCALE GENOMIC DNA]</scope>
    <source>
        <strain evidence="1 2">NCTC11466</strain>
    </source>
</reference>
<proteinExistence type="predicted"/>
<dbReference type="RefSeq" id="WP_164716912.1">
    <property type="nucleotide sequence ID" value="NZ_LR134201.1"/>
</dbReference>
<organism evidence="1 2">
    <name type="scientific">Cedecea lapagei</name>
    <dbReference type="NCBI Taxonomy" id="158823"/>
    <lineage>
        <taxon>Bacteria</taxon>
        <taxon>Pseudomonadati</taxon>
        <taxon>Pseudomonadota</taxon>
        <taxon>Gammaproteobacteria</taxon>
        <taxon>Enterobacterales</taxon>
        <taxon>Enterobacteriaceae</taxon>
        <taxon>Cedecea</taxon>
    </lineage>
</organism>
<dbReference type="Proteomes" id="UP000274122">
    <property type="component" value="Chromosome"/>
</dbReference>
<evidence type="ECO:0000313" key="2">
    <source>
        <dbReference type="Proteomes" id="UP000274122"/>
    </source>
</evidence>
<protein>
    <submittedName>
        <fullName evidence="1">Uncharacterized protein</fullName>
    </submittedName>
</protein>